<dbReference type="InterPro" id="IPR029068">
    <property type="entry name" value="Glyas_Bleomycin-R_OHBP_Dase"/>
</dbReference>
<dbReference type="SUPFAM" id="SSF54593">
    <property type="entry name" value="Glyoxalase/Bleomycin resistance protein/Dihydroxybiphenyl dioxygenase"/>
    <property type="match status" value="1"/>
</dbReference>
<dbReference type="KEGG" id="atq:GH723_17920"/>
<dbReference type="RefSeq" id="WP_153761280.1">
    <property type="nucleotide sequence ID" value="NZ_CP045851.1"/>
</dbReference>
<dbReference type="InterPro" id="IPR037523">
    <property type="entry name" value="VOC_core"/>
</dbReference>
<dbReference type="Gene3D" id="3.10.180.10">
    <property type="entry name" value="2,3-Dihydroxybiphenyl 1,2-Dioxygenase, domain 1"/>
    <property type="match status" value="1"/>
</dbReference>
<dbReference type="Pfam" id="PF00903">
    <property type="entry name" value="Glyoxalase"/>
    <property type="match status" value="1"/>
</dbReference>
<dbReference type="EMBL" id="CP045851">
    <property type="protein sequence ID" value="QGG97180.1"/>
    <property type="molecule type" value="Genomic_DNA"/>
</dbReference>
<dbReference type="PANTHER" id="PTHR21366">
    <property type="entry name" value="GLYOXALASE FAMILY PROTEIN"/>
    <property type="match status" value="1"/>
</dbReference>
<gene>
    <name evidence="2" type="ORF">GH723_17920</name>
</gene>
<protein>
    <submittedName>
        <fullName evidence="2">VOC family virulence protein</fullName>
    </submittedName>
</protein>
<proteinExistence type="predicted"/>
<keyword evidence="3" id="KW-1185">Reference proteome</keyword>
<evidence type="ECO:0000313" key="3">
    <source>
        <dbReference type="Proteomes" id="UP000334019"/>
    </source>
</evidence>
<reference evidence="2 3" key="1">
    <citation type="submission" date="2019-11" db="EMBL/GenBank/DDBJ databases">
        <authorList>
            <person name="He Y."/>
        </authorList>
    </citation>
    <scope>NUCLEOTIDE SEQUENCE [LARGE SCALE GENOMIC DNA]</scope>
    <source>
        <strain evidence="2 3">SCSIO 58843</strain>
    </source>
</reference>
<dbReference type="AlphaFoldDB" id="A0A5Q2RTD8"/>
<name>A0A5Q2RTD8_9ACTN</name>
<dbReference type="PROSITE" id="PS51819">
    <property type="entry name" value="VOC"/>
    <property type="match status" value="1"/>
</dbReference>
<dbReference type="Proteomes" id="UP000334019">
    <property type="component" value="Chromosome"/>
</dbReference>
<accession>A0A5Q2RTD8</accession>
<dbReference type="PANTHER" id="PTHR21366:SF14">
    <property type="entry name" value="GLYOXALASE DOMAIN-CONTAINING PROTEIN 5"/>
    <property type="match status" value="1"/>
</dbReference>
<feature type="domain" description="VOC" evidence="1">
    <location>
        <begin position="5"/>
        <end position="122"/>
    </location>
</feature>
<dbReference type="InterPro" id="IPR050383">
    <property type="entry name" value="GlyoxalaseI/FosfomycinResist"/>
</dbReference>
<dbReference type="InterPro" id="IPR004360">
    <property type="entry name" value="Glyas_Fos-R_dOase_dom"/>
</dbReference>
<sequence>MRVTGFDHLVLNVADVERSLAWYTEELGLPGDRVDRWRRGEVPFPSVRVDDRTIIDLLQSERHDANVDHLCLVVEPTDLAAVAASGRFDVVDGPATRYGAQGDGTSLYVRDPDGNVVELRHY</sequence>
<evidence type="ECO:0000259" key="1">
    <source>
        <dbReference type="PROSITE" id="PS51819"/>
    </source>
</evidence>
<organism evidence="2 3">
    <name type="scientific">Actinomarinicola tropica</name>
    <dbReference type="NCBI Taxonomy" id="2789776"/>
    <lineage>
        <taxon>Bacteria</taxon>
        <taxon>Bacillati</taxon>
        <taxon>Actinomycetota</taxon>
        <taxon>Acidimicrobiia</taxon>
        <taxon>Acidimicrobiales</taxon>
        <taxon>Iamiaceae</taxon>
        <taxon>Actinomarinicola</taxon>
    </lineage>
</organism>
<evidence type="ECO:0000313" key="2">
    <source>
        <dbReference type="EMBL" id="QGG97180.1"/>
    </source>
</evidence>